<feature type="region of interest" description="Disordered" evidence="1">
    <location>
        <begin position="132"/>
        <end position="296"/>
    </location>
</feature>
<feature type="compositionally biased region" description="Basic and acidic residues" evidence="1">
    <location>
        <begin position="132"/>
        <end position="147"/>
    </location>
</feature>
<feature type="compositionally biased region" description="Polar residues" evidence="1">
    <location>
        <begin position="265"/>
        <end position="276"/>
    </location>
</feature>
<feature type="compositionally biased region" description="Polar residues" evidence="1">
    <location>
        <begin position="382"/>
        <end position="409"/>
    </location>
</feature>
<evidence type="ECO:0000313" key="3">
    <source>
        <dbReference type="Proteomes" id="UP001217089"/>
    </source>
</evidence>
<feature type="compositionally biased region" description="Basic and acidic residues" evidence="1">
    <location>
        <begin position="235"/>
        <end position="247"/>
    </location>
</feature>
<gene>
    <name evidence="2" type="ORF">KUTeg_007466</name>
</gene>
<feature type="compositionally biased region" description="Basic and acidic residues" evidence="1">
    <location>
        <begin position="637"/>
        <end position="646"/>
    </location>
</feature>
<dbReference type="EMBL" id="JARBDR010000337">
    <property type="protein sequence ID" value="KAJ8315316.1"/>
    <property type="molecule type" value="Genomic_DNA"/>
</dbReference>
<feature type="compositionally biased region" description="Low complexity" evidence="1">
    <location>
        <begin position="420"/>
        <end position="429"/>
    </location>
</feature>
<feature type="region of interest" description="Disordered" evidence="1">
    <location>
        <begin position="382"/>
        <end position="437"/>
    </location>
</feature>
<organism evidence="2 3">
    <name type="scientific">Tegillarca granosa</name>
    <name type="common">Malaysian cockle</name>
    <name type="synonym">Anadara granosa</name>
    <dbReference type="NCBI Taxonomy" id="220873"/>
    <lineage>
        <taxon>Eukaryota</taxon>
        <taxon>Metazoa</taxon>
        <taxon>Spiralia</taxon>
        <taxon>Lophotrochozoa</taxon>
        <taxon>Mollusca</taxon>
        <taxon>Bivalvia</taxon>
        <taxon>Autobranchia</taxon>
        <taxon>Pteriomorphia</taxon>
        <taxon>Arcoida</taxon>
        <taxon>Arcoidea</taxon>
        <taxon>Arcidae</taxon>
        <taxon>Tegillarca</taxon>
    </lineage>
</organism>
<feature type="compositionally biased region" description="Basic residues" evidence="1">
    <location>
        <begin position="201"/>
        <end position="218"/>
    </location>
</feature>
<proteinExistence type="predicted"/>
<keyword evidence="3" id="KW-1185">Reference proteome</keyword>
<sequence>MKLNLSCWMKQIITAIRPSVHLMNPKKIMLMKRWFLKMIKVRRNLKMIQLMVIQKLMKKWFLKMIKVRLKLNVIHLMVSLDVDEKMVSENDKSQAEFKSESVNVSIVSENEERSVEIKETLVDEKTTLEINHDSQMESTTDDLKENSLDENSVSEKVTESVEETIAQKQTDKTEEEEETFSLQSEEISPNPKTITDDKGNKSKVKDKKKKDKTKKRSKINSESSHDTVSVTSSSHSDKTESPKSKNKDKSKKKSSKQKDLRDNDSITASECVSNTSDLDHSISEIHKDDDSQCANDKKVVKETVSVDSHEKRKSGNIFSWNLLKSHKTEEEKDKKKKVKMRGVGKDMIQHTVNDAEEANKRRSIFDEEIHIELDDSHDIVSLSSLESDTNSECSSLSETSDNKETQSIVNFDEPDELKLNTQNNGTNNDQDSESMTVLRTGPIPDLLITKSDVEKSQDKSSSNNAITVRENKDEIENVGQDLEPRETVSKSHIESKEKSAIKISIKVEGKYVDPVIYGTSSYHGNGVETQTRGTQTEYVARKQHKVQYNNEDNKINEINEHQDSEKEGHNFSSHLHGFIHKYTLPLVVKAGHSRKNIYGMKKEKNLMFRRHMSDESGYIATNSCNLTRPLSFQYKESKPEMDHDQGEVGSLQLSKYKINQRQPTNEKQGNPDNKSLSTAAKDAEESKEEKKPKSDVMFI</sequence>
<feature type="region of interest" description="Disordered" evidence="1">
    <location>
        <begin position="637"/>
        <end position="699"/>
    </location>
</feature>
<feature type="compositionally biased region" description="Polar residues" evidence="1">
    <location>
        <begin position="651"/>
        <end position="678"/>
    </location>
</feature>
<feature type="compositionally biased region" description="Basic and acidic residues" evidence="1">
    <location>
        <begin position="681"/>
        <end position="699"/>
    </location>
</feature>
<accession>A0ABQ9FFB6</accession>
<feature type="region of interest" description="Disordered" evidence="1">
    <location>
        <begin position="324"/>
        <end position="355"/>
    </location>
</feature>
<feature type="region of interest" description="Disordered" evidence="1">
    <location>
        <begin position="450"/>
        <end position="469"/>
    </location>
</feature>
<evidence type="ECO:0000256" key="1">
    <source>
        <dbReference type="SAM" id="MobiDB-lite"/>
    </source>
</evidence>
<protein>
    <submittedName>
        <fullName evidence="2">Uncharacterized protein</fullName>
    </submittedName>
</protein>
<evidence type="ECO:0000313" key="2">
    <source>
        <dbReference type="EMBL" id="KAJ8315316.1"/>
    </source>
</evidence>
<feature type="compositionally biased region" description="Basic and acidic residues" evidence="1">
    <location>
        <begin position="277"/>
        <end position="296"/>
    </location>
</feature>
<reference evidence="2 3" key="1">
    <citation type="submission" date="2022-12" db="EMBL/GenBank/DDBJ databases">
        <title>Chromosome-level genome of Tegillarca granosa.</title>
        <authorList>
            <person name="Kim J."/>
        </authorList>
    </citation>
    <scope>NUCLEOTIDE SEQUENCE [LARGE SCALE GENOMIC DNA]</scope>
    <source>
        <strain evidence="2">Teg-2019</strain>
        <tissue evidence="2">Adductor muscle</tissue>
    </source>
</reference>
<comment type="caution">
    <text evidence="2">The sequence shown here is derived from an EMBL/GenBank/DDBJ whole genome shotgun (WGS) entry which is preliminary data.</text>
</comment>
<dbReference type="Proteomes" id="UP001217089">
    <property type="component" value="Unassembled WGS sequence"/>
</dbReference>
<name>A0ABQ9FFB6_TEGGR</name>